<dbReference type="Proteomes" id="UP001057402">
    <property type="component" value="Chromosome 10"/>
</dbReference>
<sequence>MGKKQHLDWGSGSIMSAGSERVSLLNKDARTKSKQDSSEENPPSDLENGDAVQAANVSFCRVFSLAKPDTGKLAIGTVALLIASTSSILIVNLLGNIVSCLRCDIVSREIRAPEEQVEPLNAVRNTILDIFLIVVVGALCTALKHGYLPLPVKESLLVLGRTCLVTLFVRRLPSMTSHGQGNC</sequence>
<reference evidence="2" key="1">
    <citation type="journal article" date="2023" name="Front. Plant Sci.">
        <title>Chromosomal-level genome assembly of Melastoma candidum provides insights into trichome evolution.</title>
        <authorList>
            <person name="Zhong Y."/>
            <person name="Wu W."/>
            <person name="Sun C."/>
            <person name="Zou P."/>
            <person name="Liu Y."/>
            <person name="Dai S."/>
            <person name="Zhou R."/>
        </authorList>
    </citation>
    <scope>NUCLEOTIDE SEQUENCE [LARGE SCALE GENOMIC DNA]</scope>
</reference>
<dbReference type="EMBL" id="CM042889">
    <property type="protein sequence ID" value="KAI4320373.1"/>
    <property type="molecule type" value="Genomic_DNA"/>
</dbReference>
<protein>
    <submittedName>
        <fullName evidence="1">Uncharacterized protein</fullName>
    </submittedName>
</protein>
<gene>
    <name evidence="1" type="ORF">MLD38_033862</name>
</gene>
<name>A0ACB9M8P9_9MYRT</name>
<evidence type="ECO:0000313" key="2">
    <source>
        <dbReference type="Proteomes" id="UP001057402"/>
    </source>
</evidence>
<organism evidence="1 2">
    <name type="scientific">Melastoma candidum</name>
    <dbReference type="NCBI Taxonomy" id="119954"/>
    <lineage>
        <taxon>Eukaryota</taxon>
        <taxon>Viridiplantae</taxon>
        <taxon>Streptophyta</taxon>
        <taxon>Embryophyta</taxon>
        <taxon>Tracheophyta</taxon>
        <taxon>Spermatophyta</taxon>
        <taxon>Magnoliopsida</taxon>
        <taxon>eudicotyledons</taxon>
        <taxon>Gunneridae</taxon>
        <taxon>Pentapetalae</taxon>
        <taxon>rosids</taxon>
        <taxon>malvids</taxon>
        <taxon>Myrtales</taxon>
        <taxon>Melastomataceae</taxon>
        <taxon>Melastomatoideae</taxon>
        <taxon>Melastomateae</taxon>
        <taxon>Melastoma</taxon>
    </lineage>
</organism>
<evidence type="ECO:0000313" key="1">
    <source>
        <dbReference type="EMBL" id="KAI4320373.1"/>
    </source>
</evidence>
<proteinExistence type="predicted"/>
<accession>A0ACB9M8P9</accession>
<keyword evidence="2" id="KW-1185">Reference proteome</keyword>
<comment type="caution">
    <text evidence="1">The sequence shown here is derived from an EMBL/GenBank/DDBJ whole genome shotgun (WGS) entry which is preliminary data.</text>
</comment>